<dbReference type="InterPro" id="IPR018337">
    <property type="entry name" value="Cell_wall/Cho-bd_repeat"/>
</dbReference>
<protein>
    <submittedName>
        <fullName evidence="2">Uncharacterized protein</fullName>
    </submittedName>
</protein>
<name>A0A7W3TZM8_9LACO</name>
<sequence>MLTGWQTINGSQYYLEPETGQMATGYNSINGHYYYFDPVSGHQIKGFTLDSTAKQLSYYDEQTGIQLVNIIVNGKTTSFDPTTGYLKSDNFVNGLSKVGNKYFLIENGSSARNIW</sequence>
<keyword evidence="1" id="KW-0677">Repeat</keyword>
<dbReference type="SUPFAM" id="SSF69360">
    <property type="entry name" value="Cell wall binding repeat"/>
    <property type="match status" value="1"/>
</dbReference>
<evidence type="ECO:0000313" key="2">
    <source>
        <dbReference type="EMBL" id="MBB1086244.1"/>
    </source>
</evidence>
<dbReference type="Proteomes" id="UP000518255">
    <property type="component" value="Unassembled WGS sequence"/>
</dbReference>
<dbReference type="RefSeq" id="WP_182581124.1">
    <property type="nucleotide sequence ID" value="NZ_JACIUY010000056.1"/>
</dbReference>
<proteinExistence type="predicted"/>
<comment type="caution">
    <text evidence="2">The sequence shown here is derived from an EMBL/GenBank/DDBJ whole genome shotgun (WGS) entry which is preliminary data.</text>
</comment>
<organism evidence="2 3">
    <name type="scientific">Limosilactobacillus fastidiosus</name>
    <dbReference type="NCBI Taxonomy" id="2759855"/>
    <lineage>
        <taxon>Bacteria</taxon>
        <taxon>Bacillati</taxon>
        <taxon>Bacillota</taxon>
        <taxon>Bacilli</taxon>
        <taxon>Lactobacillales</taxon>
        <taxon>Lactobacillaceae</taxon>
        <taxon>Limosilactobacillus</taxon>
    </lineage>
</organism>
<accession>A0A7W3TZM8</accession>
<dbReference type="AlphaFoldDB" id="A0A7W3TZM8"/>
<evidence type="ECO:0000256" key="1">
    <source>
        <dbReference type="ARBA" id="ARBA00022737"/>
    </source>
</evidence>
<dbReference type="EMBL" id="JACIUY010000056">
    <property type="protein sequence ID" value="MBB1086244.1"/>
    <property type="molecule type" value="Genomic_DNA"/>
</dbReference>
<gene>
    <name evidence="2" type="ORF">H5R63_05540</name>
</gene>
<dbReference type="Pfam" id="PF19127">
    <property type="entry name" value="Choline_bind_3"/>
    <property type="match status" value="1"/>
</dbReference>
<reference evidence="2 3" key="1">
    <citation type="submission" date="2020-07" db="EMBL/GenBank/DDBJ databases">
        <title>Description of Limosilactobacillus balticus sp. nov., Limosilactobacillus agrestis sp. nov., Limosilactobacillus albertensis sp. nov., Limosilactobacillus rudii sp. nov., Limosilactobacillus fastidiosus sp. nov., five novel Limosilactobacillus species isolated from the vertebrate gastrointestinal tract, and proposal of 6 subspecies of Limosilactobacillus reuteri adapted to the gastrointestinal tract of specific vertebrate hosts.</title>
        <authorList>
            <person name="Li F."/>
            <person name="Cheng C."/>
            <person name="Zheng J."/>
            <person name="Quevedo R.M."/>
            <person name="Li J."/>
            <person name="Roos S."/>
            <person name="Gaenzle M.G."/>
            <person name="Walter J."/>
        </authorList>
    </citation>
    <scope>NUCLEOTIDE SEQUENCE [LARGE SCALE GENOMIC DNA]</scope>
    <source>
        <strain evidence="2 3">WF-MA3-C</strain>
    </source>
</reference>
<evidence type="ECO:0000313" key="3">
    <source>
        <dbReference type="Proteomes" id="UP000518255"/>
    </source>
</evidence>
<dbReference type="Gene3D" id="2.10.270.10">
    <property type="entry name" value="Cholin Binding"/>
    <property type="match status" value="1"/>
</dbReference>